<dbReference type="EMBL" id="LNAL01000007">
    <property type="protein sequence ID" value="KUG07267.1"/>
    <property type="molecule type" value="Genomic_DNA"/>
</dbReference>
<evidence type="ECO:0000313" key="2">
    <source>
        <dbReference type="EMBL" id="KUG07267.1"/>
    </source>
</evidence>
<dbReference type="InterPro" id="IPR025695">
    <property type="entry name" value="DoxX-like"/>
</dbReference>
<evidence type="ECO:0000256" key="1">
    <source>
        <dbReference type="SAM" id="Phobius"/>
    </source>
</evidence>
<sequence length="133" mass="14824">MSTAAIRQVHTALTWGLAAVWLINGLVCKVLLLVPRHQQIVGRILDDEYAAPLTRAIGVAEVGMALWVLSGIKLRWCVALQMILVTSMNVLEYGLALDLLLWHQLNALFAGLFVLLLWYYGFVLTPARQQLAQ</sequence>
<keyword evidence="1" id="KW-0812">Transmembrane</keyword>
<dbReference type="Pfam" id="PF13781">
    <property type="entry name" value="DoxX_3"/>
    <property type="match status" value="1"/>
</dbReference>
<gene>
    <name evidence="2" type="ORF">ASU33_12940</name>
</gene>
<organism evidence="2 3">
    <name type="scientific">Solirubrum puertoriconensis</name>
    <dbReference type="NCBI Taxonomy" id="1751427"/>
    <lineage>
        <taxon>Bacteria</taxon>
        <taxon>Pseudomonadati</taxon>
        <taxon>Bacteroidota</taxon>
        <taxon>Cytophagia</taxon>
        <taxon>Cytophagales</taxon>
    </lineage>
</organism>
<feature type="transmembrane region" description="Helical" evidence="1">
    <location>
        <begin position="107"/>
        <end position="127"/>
    </location>
</feature>
<accession>A0A9X0L4C3</accession>
<feature type="transmembrane region" description="Helical" evidence="1">
    <location>
        <begin position="12"/>
        <end position="34"/>
    </location>
</feature>
<keyword evidence="1" id="KW-1133">Transmembrane helix</keyword>
<proteinExistence type="predicted"/>
<reference evidence="2 3" key="1">
    <citation type="submission" date="2015-11" db="EMBL/GenBank/DDBJ databases">
        <title>Solirubrum puertoriconensis gen. nov. an environmental bacteria isolated in Puerto Rico.</title>
        <authorList>
            <person name="Cuebas-Irizarry M.F."/>
            <person name="Montalvo-Rodriguez R."/>
        </authorList>
    </citation>
    <scope>NUCLEOTIDE SEQUENCE [LARGE SCALE GENOMIC DNA]</scope>
    <source>
        <strain evidence="2 3">MC1A</strain>
    </source>
</reference>
<protein>
    <recommendedName>
        <fullName evidence="4">DoxX family protein</fullName>
    </recommendedName>
</protein>
<keyword evidence="1" id="KW-0472">Membrane</keyword>
<evidence type="ECO:0008006" key="4">
    <source>
        <dbReference type="Google" id="ProtNLM"/>
    </source>
</evidence>
<dbReference type="RefSeq" id="WP_059070893.1">
    <property type="nucleotide sequence ID" value="NZ_LNAL01000007.1"/>
</dbReference>
<dbReference type="OrthoDB" id="1365847at2"/>
<name>A0A9X0L4C3_SOLP1</name>
<dbReference type="Proteomes" id="UP000054223">
    <property type="component" value="Unassembled WGS sequence"/>
</dbReference>
<comment type="caution">
    <text evidence="2">The sequence shown here is derived from an EMBL/GenBank/DDBJ whole genome shotgun (WGS) entry which is preliminary data.</text>
</comment>
<feature type="transmembrane region" description="Helical" evidence="1">
    <location>
        <begin position="49"/>
        <end position="69"/>
    </location>
</feature>
<feature type="transmembrane region" description="Helical" evidence="1">
    <location>
        <begin position="76"/>
        <end position="95"/>
    </location>
</feature>
<keyword evidence="3" id="KW-1185">Reference proteome</keyword>
<evidence type="ECO:0000313" key="3">
    <source>
        <dbReference type="Proteomes" id="UP000054223"/>
    </source>
</evidence>
<dbReference type="AlphaFoldDB" id="A0A9X0L4C3"/>